<evidence type="ECO:0000256" key="1">
    <source>
        <dbReference type="SAM" id="SignalP"/>
    </source>
</evidence>
<sequence length="39" mass="4508">MLLPRRRRLLLLLLLLLDLPSLHTNVVSLRANYAPTGRK</sequence>
<keyword evidence="1" id="KW-0732">Signal</keyword>
<organism evidence="2">
    <name type="scientific">Rhizophora mucronata</name>
    <name type="common">Asiatic mangrove</name>
    <dbReference type="NCBI Taxonomy" id="61149"/>
    <lineage>
        <taxon>Eukaryota</taxon>
        <taxon>Viridiplantae</taxon>
        <taxon>Streptophyta</taxon>
        <taxon>Embryophyta</taxon>
        <taxon>Tracheophyta</taxon>
        <taxon>Spermatophyta</taxon>
        <taxon>Magnoliopsida</taxon>
        <taxon>eudicotyledons</taxon>
        <taxon>Gunneridae</taxon>
        <taxon>Pentapetalae</taxon>
        <taxon>rosids</taxon>
        <taxon>fabids</taxon>
        <taxon>Malpighiales</taxon>
        <taxon>Rhizophoraceae</taxon>
        <taxon>Rhizophora</taxon>
    </lineage>
</organism>
<name>A0A2P2Q1E6_RHIMU</name>
<protein>
    <submittedName>
        <fullName evidence="2">Uncharacterized protein</fullName>
    </submittedName>
</protein>
<accession>A0A2P2Q1E6</accession>
<evidence type="ECO:0000313" key="2">
    <source>
        <dbReference type="EMBL" id="MBX60820.1"/>
    </source>
</evidence>
<feature type="chain" id="PRO_5015164996" evidence="1">
    <location>
        <begin position="25"/>
        <end position="39"/>
    </location>
</feature>
<dbReference type="AlphaFoldDB" id="A0A2P2Q1E6"/>
<feature type="signal peptide" evidence="1">
    <location>
        <begin position="1"/>
        <end position="24"/>
    </location>
</feature>
<dbReference type="EMBL" id="GGEC01080336">
    <property type="protein sequence ID" value="MBX60820.1"/>
    <property type="molecule type" value="Transcribed_RNA"/>
</dbReference>
<proteinExistence type="predicted"/>
<reference evidence="2" key="1">
    <citation type="submission" date="2018-02" db="EMBL/GenBank/DDBJ databases">
        <title>Rhizophora mucronata_Transcriptome.</title>
        <authorList>
            <person name="Meera S.P."/>
            <person name="Sreeshan A."/>
            <person name="Augustine A."/>
        </authorList>
    </citation>
    <scope>NUCLEOTIDE SEQUENCE</scope>
    <source>
        <tissue evidence="2">Leaf</tissue>
    </source>
</reference>